<protein>
    <submittedName>
        <fullName evidence="2">Ferritin-like domain-containing protein</fullName>
    </submittedName>
</protein>
<reference evidence="2" key="1">
    <citation type="submission" date="2023-03" db="EMBL/GenBank/DDBJ databases">
        <title>Massive genome expansion in bonnet fungi (Mycena s.s.) driven by repeated elements and novel gene families across ecological guilds.</title>
        <authorList>
            <consortium name="Lawrence Berkeley National Laboratory"/>
            <person name="Harder C.B."/>
            <person name="Miyauchi S."/>
            <person name="Viragh M."/>
            <person name="Kuo A."/>
            <person name="Thoen E."/>
            <person name="Andreopoulos B."/>
            <person name="Lu D."/>
            <person name="Skrede I."/>
            <person name="Drula E."/>
            <person name="Henrissat B."/>
            <person name="Morin E."/>
            <person name="Kohler A."/>
            <person name="Barry K."/>
            <person name="LaButti K."/>
            <person name="Morin E."/>
            <person name="Salamov A."/>
            <person name="Lipzen A."/>
            <person name="Mereny Z."/>
            <person name="Hegedus B."/>
            <person name="Baldrian P."/>
            <person name="Stursova M."/>
            <person name="Weitz H."/>
            <person name="Taylor A."/>
            <person name="Grigoriev I.V."/>
            <person name="Nagy L.G."/>
            <person name="Martin F."/>
            <person name="Kauserud H."/>
        </authorList>
    </citation>
    <scope>NUCLEOTIDE SEQUENCE</scope>
    <source>
        <strain evidence="2">9144</strain>
    </source>
</reference>
<feature type="chain" id="PRO_5042183214" evidence="1">
    <location>
        <begin position="19"/>
        <end position="300"/>
    </location>
</feature>
<dbReference type="EMBL" id="JARJCW010000037">
    <property type="protein sequence ID" value="KAJ7207134.1"/>
    <property type="molecule type" value="Genomic_DNA"/>
</dbReference>
<dbReference type="Pfam" id="PF13668">
    <property type="entry name" value="Ferritin_2"/>
    <property type="match status" value="1"/>
</dbReference>
<dbReference type="CDD" id="cd00657">
    <property type="entry name" value="Ferritin_like"/>
    <property type="match status" value="1"/>
</dbReference>
<dbReference type="PANTHER" id="PTHR31694">
    <property type="entry name" value="DESICCATION-LIKE PROTEIN"/>
    <property type="match status" value="1"/>
</dbReference>
<evidence type="ECO:0000313" key="3">
    <source>
        <dbReference type="Proteomes" id="UP001219525"/>
    </source>
</evidence>
<dbReference type="SUPFAM" id="SSF47240">
    <property type="entry name" value="Ferritin-like"/>
    <property type="match status" value="1"/>
</dbReference>
<organism evidence="2 3">
    <name type="scientific">Mycena pura</name>
    <dbReference type="NCBI Taxonomy" id="153505"/>
    <lineage>
        <taxon>Eukaryota</taxon>
        <taxon>Fungi</taxon>
        <taxon>Dikarya</taxon>
        <taxon>Basidiomycota</taxon>
        <taxon>Agaricomycotina</taxon>
        <taxon>Agaricomycetes</taxon>
        <taxon>Agaricomycetidae</taxon>
        <taxon>Agaricales</taxon>
        <taxon>Marasmiineae</taxon>
        <taxon>Mycenaceae</taxon>
        <taxon>Mycena</taxon>
    </lineage>
</organism>
<gene>
    <name evidence="2" type="ORF">GGX14DRAFT_636403</name>
</gene>
<dbReference type="Proteomes" id="UP001219525">
    <property type="component" value="Unassembled WGS sequence"/>
</dbReference>
<sequence length="300" mass="31104">MKFTIAAAVLLAASSARARPTRRDVTGDPQILNFALTLEFLESDFYRQTTAKFPASDYPAAGFQTWVGARFKQISAHEATHVKFLSDALAAAGAAAVEPCQYKFPITDLKSAIELAETLEAVGSTAYTGAIPSIANKDYVLAAASILGEEARHAAWINSAVLSGSPWDTAFQTALGPSQVFTLASQFITSCPEGNAAQLPPLTPFPALTLDGATPGKTVSASFAAPDAAKAPLYAAFIAGIGAPVFVPVQDGNNVAIPPDLIGFVFCVITNSSTAADDAATVAGPAVLKFDFNSNGDLID</sequence>
<proteinExistence type="predicted"/>
<comment type="caution">
    <text evidence="2">The sequence shown here is derived from an EMBL/GenBank/DDBJ whole genome shotgun (WGS) entry which is preliminary data.</text>
</comment>
<dbReference type="InterPro" id="IPR052965">
    <property type="entry name" value="Pigment-catalase-like"/>
</dbReference>
<keyword evidence="3" id="KW-1185">Reference proteome</keyword>
<feature type="signal peptide" evidence="1">
    <location>
        <begin position="1"/>
        <end position="18"/>
    </location>
</feature>
<evidence type="ECO:0000313" key="2">
    <source>
        <dbReference type="EMBL" id="KAJ7207134.1"/>
    </source>
</evidence>
<dbReference type="PANTHER" id="PTHR31694:SF26">
    <property type="entry name" value="OS05G0151100 PROTEIN"/>
    <property type="match status" value="1"/>
</dbReference>
<dbReference type="InterPro" id="IPR009078">
    <property type="entry name" value="Ferritin-like_SF"/>
</dbReference>
<accession>A0AAD6YFH8</accession>
<dbReference type="AlphaFoldDB" id="A0AAD6YFH8"/>
<dbReference type="Gene3D" id="1.20.1260.10">
    <property type="match status" value="1"/>
</dbReference>
<name>A0AAD6YFH8_9AGAR</name>
<evidence type="ECO:0000256" key="1">
    <source>
        <dbReference type="SAM" id="SignalP"/>
    </source>
</evidence>
<keyword evidence="1" id="KW-0732">Signal</keyword>
<dbReference type="InterPro" id="IPR012347">
    <property type="entry name" value="Ferritin-like"/>
</dbReference>